<proteinExistence type="predicted"/>
<gene>
    <name evidence="1" type="ORF">Mpt1_c11720</name>
</gene>
<evidence type="ECO:0000313" key="2">
    <source>
        <dbReference type="Proteomes" id="UP000030787"/>
    </source>
</evidence>
<dbReference type="AlphaFoldDB" id="A0A0A7LD86"/>
<keyword evidence="2" id="KW-1185">Reference proteome</keyword>
<dbReference type="EMBL" id="CP010070">
    <property type="protein sequence ID" value="AIZ57034.1"/>
    <property type="molecule type" value="Genomic_DNA"/>
</dbReference>
<sequence length="112" mass="12777">MVADKGYDAEYVHKMVRKYLDAEAVIPARTFRNGTRTRGVNRNRMKRELTEGTELKSTYGIRAIAETVNSMIKRVLGEVLAGRKEETRHAKARFRCIVTTSGLVWKCQVRGC</sequence>
<name>A0A0A7LD86_9ARCH</name>
<evidence type="ECO:0000313" key="1">
    <source>
        <dbReference type="EMBL" id="AIZ57034.1"/>
    </source>
</evidence>
<dbReference type="STRING" id="1577791.Mpt1_c11720"/>
<dbReference type="KEGG" id="mear:Mpt1_c11720"/>
<protein>
    <recommendedName>
        <fullName evidence="3">Transposase DDE domain protein</fullName>
    </recommendedName>
</protein>
<reference evidence="1 2" key="1">
    <citation type="journal article" date="2014" name="Appl. Environ. Microbiol.">
        <title>Comparative Genome Analysis of 'Candidatus Methanoplasma termitum' Indicates a New Mode of Energy Metabolism in the Seventh Order of Methanogens.</title>
        <authorList>
            <person name="Lang K."/>
            <person name="Schuldes J."/>
            <person name="Klingl A."/>
            <person name="Poehlein A."/>
            <person name="Daniel R."/>
            <person name="Brune A."/>
        </authorList>
    </citation>
    <scope>NUCLEOTIDE SEQUENCE [LARGE SCALE GENOMIC DNA]</scope>
    <source>
        <strain evidence="2">Mpt1</strain>
    </source>
</reference>
<dbReference type="Proteomes" id="UP000030787">
    <property type="component" value="Chromosome"/>
</dbReference>
<organism evidence="1 2">
    <name type="scientific">Candidatus Methanoplasma termitum</name>
    <dbReference type="NCBI Taxonomy" id="1577791"/>
    <lineage>
        <taxon>Archaea</taxon>
        <taxon>Methanobacteriati</taxon>
        <taxon>Thermoplasmatota</taxon>
        <taxon>Thermoplasmata</taxon>
        <taxon>Methanomassiliicoccales</taxon>
        <taxon>Methanomassiliicoccaceae</taxon>
        <taxon>Candidatus Methanoplasma</taxon>
    </lineage>
</organism>
<dbReference type="HOGENOM" id="CLU_151090_0_0_2"/>
<accession>A0A0A7LD86</accession>
<evidence type="ECO:0008006" key="3">
    <source>
        <dbReference type="Google" id="ProtNLM"/>
    </source>
</evidence>